<dbReference type="InterPro" id="IPR036179">
    <property type="entry name" value="Ig-like_dom_sf"/>
</dbReference>
<dbReference type="InterPro" id="IPR013784">
    <property type="entry name" value="Carb-bd-like_fold"/>
</dbReference>
<gene>
    <name evidence="3" type="ORF">CATMQ487_33890</name>
</gene>
<protein>
    <recommendedName>
        <fullName evidence="2">Ig-like domain-containing protein</fullName>
    </recommendedName>
</protein>
<reference evidence="3" key="1">
    <citation type="submission" date="2022-04" db="EMBL/GenBank/DDBJ databases">
        <title>Whole genome sequence of Sphaerotilus sp. FB-5.</title>
        <authorList>
            <person name="Takeda M."/>
            <person name="Narihara S."/>
            <person name="Akimoto M."/>
            <person name="Akimoto R."/>
            <person name="Nishiyashiki S."/>
            <person name="Murakami T."/>
        </authorList>
    </citation>
    <scope>NUCLEOTIDE SEQUENCE</scope>
    <source>
        <strain evidence="3">FB-5</strain>
    </source>
</reference>
<dbReference type="Proteomes" id="UP001057498">
    <property type="component" value="Chromosome"/>
</dbReference>
<dbReference type="InterPro" id="IPR008969">
    <property type="entry name" value="CarboxyPept-like_regulatory"/>
</dbReference>
<evidence type="ECO:0000259" key="2">
    <source>
        <dbReference type="PROSITE" id="PS50835"/>
    </source>
</evidence>
<keyword evidence="4" id="KW-1185">Reference proteome</keyword>
<dbReference type="Gene3D" id="2.60.40.1120">
    <property type="entry name" value="Carboxypeptidase-like, regulatory domain"/>
    <property type="match status" value="1"/>
</dbReference>
<dbReference type="InterPro" id="IPR013783">
    <property type="entry name" value="Ig-like_fold"/>
</dbReference>
<dbReference type="EMBL" id="AP025730">
    <property type="protein sequence ID" value="BDI06419.1"/>
    <property type="molecule type" value="Genomic_DNA"/>
</dbReference>
<dbReference type="Gene3D" id="2.60.120.380">
    <property type="match status" value="1"/>
</dbReference>
<organism evidence="3 4">
    <name type="scientific">Sphaerotilus microaerophilus</name>
    <dbReference type="NCBI Taxonomy" id="2914710"/>
    <lineage>
        <taxon>Bacteria</taxon>
        <taxon>Pseudomonadati</taxon>
        <taxon>Pseudomonadota</taxon>
        <taxon>Betaproteobacteria</taxon>
        <taxon>Burkholderiales</taxon>
        <taxon>Sphaerotilaceae</taxon>
        <taxon>Sphaerotilus</taxon>
    </lineage>
</organism>
<feature type="region of interest" description="Disordered" evidence="1">
    <location>
        <begin position="587"/>
        <end position="606"/>
    </location>
</feature>
<sequence length="606" mass="62397">MFAWFKYLLWLPLWLALSLVGCGGGEGGQESSDGRPTITTQPAAQTVNEGSSATFTVVAAGNATLSYQWTRGGVAIAGATSATYATPATGAADEGATFAVIVTNSLGSVTSQAASLHVTLMPRGTVAGEVRTTDGAVLQGATVTAGAVSATTNSAGRYTMSVPVGERVLVSFSATGHAGTQRPAAVTASSSTTVNAQLIPVGASQAVNVAAGGVVTVPSSTAQVTFPANALVREDGAASAASVTVAVTPIDPSLDVNRMPGDYTTMVGSTATPIESFGAISVDIRDAGGARYNLASGRSATIRIPLSTRTPSSSTPTSIPLFYYNESTGRWVQEGTATLRGTAPNQYYEGTVTHFSVWNADQVIETVYLNGCVRNAANQPVANALVATDGINYSGTSTATSAADGTFRVAVKRNSQLTVTALANNLLTNTLSATSGSSDSTLPSCLVLSETAASLNIRLTWGELPSDVDSHIYLPSGSHIYYGSTGSLLSPTFANLDVDDTTGYGPEVVTVSKLMVGTYRYFLRNYSGTFNPGMTASPVRVELNLNGAQRVFVPGSGEGTSNYYWHAFDLMVAADCSVTITPVNTWSASQPAQPTQPSTLTYCSAP</sequence>
<dbReference type="Pfam" id="PF13620">
    <property type="entry name" value="CarboxypepD_reg"/>
    <property type="match status" value="1"/>
</dbReference>
<dbReference type="SUPFAM" id="SSF49464">
    <property type="entry name" value="Carboxypeptidase regulatory domain-like"/>
    <property type="match status" value="1"/>
</dbReference>
<name>A0ABM7YPH5_9BURK</name>
<dbReference type="SUPFAM" id="SSF48726">
    <property type="entry name" value="Immunoglobulin"/>
    <property type="match status" value="1"/>
</dbReference>
<dbReference type="Gene3D" id="2.60.40.10">
    <property type="entry name" value="Immunoglobulins"/>
    <property type="match status" value="1"/>
</dbReference>
<dbReference type="PROSITE" id="PS51257">
    <property type="entry name" value="PROKAR_LIPOPROTEIN"/>
    <property type="match status" value="1"/>
</dbReference>
<dbReference type="InterPro" id="IPR007110">
    <property type="entry name" value="Ig-like_dom"/>
</dbReference>
<dbReference type="PROSITE" id="PS50835">
    <property type="entry name" value="IG_LIKE"/>
    <property type="match status" value="1"/>
</dbReference>
<accession>A0ABM7YPH5</accession>
<evidence type="ECO:0000313" key="3">
    <source>
        <dbReference type="EMBL" id="BDI06419.1"/>
    </source>
</evidence>
<feature type="domain" description="Ig-like" evidence="2">
    <location>
        <begin position="36"/>
        <end position="119"/>
    </location>
</feature>
<dbReference type="SUPFAM" id="SSF49452">
    <property type="entry name" value="Starch-binding domain-like"/>
    <property type="match status" value="1"/>
</dbReference>
<evidence type="ECO:0000256" key="1">
    <source>
        <dbReference type="SAM" id="MobiDB-lite"/>
    </source>
</evidence>
<dbReference type="RefSeq" id="WP_251969694.1">
    <property type="nucleotide sequence ID" value="NZ_AP025730.1"/>
</dbReference>
<evidence type="ECO:0000313" key="4">
    <source>
        <dbReference type="Proteomes" id="UP001057498"/>
    </source>
</evidence>
<proteinExistence type="predicted"/>